<dbReference type="AlphaFoldDB" id="A0A2H9YT36"/>
<protein>
    <submittedName>
        <fullName evidence="1">Uncharacterized protein</fullName>
    </submittedName>
</protein>
<evidence type="ECO:0000313" key="1">
    <source>
        <dbReference type="EMBL" id="PJO75783.1"/>
    </source>
</evidence>
<dbReference type="RefSeq" id="WP_100534821.1">
    <property type="nucleotide sequence ID" value="NZ_CBDBYO010000021.1"/>
</dbReference>
<accession>A0A2H9YT36</accession>
<dbReference type="EMBL" id="PHRG01000002">
    <property type="protein sequence ID" value="PJO75783.1"/>
    <property type="molecule type" value="Genomic_DNA"/>
</dbReference>
<sequence length="221" mass="25501">MMHFYKTPRGVEVLQNRSIPLTARQRRLLVLIGSKDFDLLHERLKQQLAPAELLEQLCEMDLIVPAHTSIISNSPHQTGIEVDTKINLAHSEIYRPLNSPLPVPCVTENRKNLLVPIEELQENSSIETNPDNQPHLPEPQALSFEDLKYLMMESLQKYCGLMAKQQIQHILQVQDVRSLKMCQIQWITSLQESRLPPQELNHILKQINFSLAQLQQNQAHE</sequence>
<dbReference type="GeneID" id="97175727"/>
<comment type="caution">
    <text evidence="1">The sequence shown here is derived from an EMBL/GenBank/DDBJ whole genome shotgun (WGS) entry which is preliminary data.</text>
</comment>
<proteinExistence type="predicted"/>
<dbReference type="Proteomes" id="UP000243446">
    <property type="component" value="Unassembled WGS sequence"/>
</dbReference>
<reference evidence="1 2" key="1">
    <citation type="submission" date="2017-11" db="EMBL/GenBank/DDBJ databases">
        <title>Revising the taxonomy of the Acinetobacter lwoffii group: the description of Acinetobacter pseudolwoffii sp. nov. and emended description of Acinetobacter lwoffii.</title>
        <authorList>
            <person name="Nemec A."/>
            <person name="Radolfova-Krizova L."/>
        </authorList>
    </citation>
    <scope>NUCLEOTIDE SEQUENCE [LARGE SCALE GENOMIC DNA]</scope>
    <source>
        <strain evidence="1 2">ANC 5044</strain>
    </source>
</reference>
<organism evidence="1 2">
    <name type="scientific">Acinetobacter pseudolwoffii</name>
    <dbReference type="NCBI Taxonomy" id="2053287"/>
    <lineage>
        <taxon>Bacteria</taxon>
        <taxon>Pseudomonadati</taxon>
        <taxon>Pseudomonadota</taxon>
        <taxon>Gammaproteobacteria</taxon>
        <taxon>Moraxellales</taxon>
        <taxon>Moraxellaceae</taxon>
        <taxon>Acinetobacter</taxon>
    </lineage>
</organism>
<evidence type="ECO:0000313" key="2">
    <source>
        <dbReference type="Proteomes" id="UP000243446"/>
    </source>
</evidence>
<gene>
    <name evidence="1" type="ORF">CWI32_05230</name>
</gene>
<name>A0A2H9YT36_9GAMM</name>